<sequence>MEDLALFLILFFAVWYIEALEKSRSEPRELVLEFIEDVWTYFRWFCYAFAILGTLALLVGGYILFF</sequence>
<protein>
    <submittedName>
        <fullName evidence="2">Uncharacterized protein</fullName>
    </submittedName>
</protein>
<keyword evidence="1" id="KW-0472">Membrane</keyword>
<dbReference type="EMBL" id="LAZR01004030">
    <property type="protein sequence ID" value="KKN12461.1"/>
    <property type="molecule type" value="Genomic_DNA"/>
</dbReference>
<name>A0A0F9QGZ0_9ZZZZ</name>
<keyword evidence="1" id="KW-1133">Transmembrane helix</keyword>
<evidence type="ECO:0000313" key="2">
    <source>
        <dbReference type="EMBL" id="KKN12461.1"/>
    </source>
</evidence>
<organism evidence="2">
    <name type="scientific">marine sediment metagenome</name>
    <dbReference type="NCBI Taxonomy" id="412755"/>
    <lineage>
        <taxon>unclassified sequences</taxon>
        <taxon>metagenomes</taxon>
        <taxon>ecological metagenomes</taxon>
    </lineage>
</organism>
<accession>A0A0F9QGZ0</accession>
<evidence type="ECO:0000256" key="1">
    <source>
        <dbReference type="SAM" id="Phobius"/>
    </source>
</evidence>
<dbReference type="AlphaFoldDB" id="A0A0F9QGZ0"/>
<keyword evidence="1" id="KW-0812">Transmembrane</keyword>
<comment type="caution">
    <text evidence="2">The sequence shown here is derived from an EMBL/GenBank/DDBJ whole genome shotgun (WGS) entry which is preliminary data.</text>
</comment>
<reference evidence="2" key="1">
    <citation type="journal article" date="2015" name="Nature">
        <title>Complex archaea that bridge the gap between prokaryotes and eukaryotes.</title>
        <authorList>
            <person name="Spang A."/>
            <person name="Saw J.H."/>
            <person name="Jorgensen S.L."/>
            <person name="Zaremba-Niedzwiedzka K."/>
            <person name="Martijn J."/>
            <person name="Lind A.E."/>
            <person name="van Eijk R."/>
            <person name="Schleper C."/>
            <person name="Guy L."/>
            <person name="Ettema T.J."/>
        </authorList>
    </citation>
    <scope>NUCLEOTIDE SEQUENCE</scope>
</reference>
<feature type="transmembrane region" description="Helical" evidence="1">
    <location>
        <begin position="43"/>
        <end position="65"/>
    </location>
</feature>
<gene>
    <name evidence="2" type="ORF">LCGC14_1016290</name>
</gene>
<proteinExistence type="predicted"/>